<dbReference type="Gene3D" id="1.25.40.10">
    <property type="entry name" value="Tetratricopeptide repeat domain"/>
    <property type="match status" value="1"/>
</dbReference>
<evidence type="ECO:0000313" key="2">
    <source>
        <dbReference type="Proteomes" id="UP000031572"/>
    </source>
</evidence>
<evidence type="ECO:0000313" key="1">
    <source>
        <dbReference type="EMBL" id="KIF81520.1"/>
    </source>
</evidence>
<accession>A0A0C2BJX6</accession>
<dbReference type="InterPro" id="IPR011990">
    <property type="entry name" value="TPR-like_helical_dom_sf"/>
</dbReference>
<gene>
    <name evidence="1" type="ORF">TSA66_13045</name>
</gene>
<dbReference type="AlphaFoldDB" id="A0A0C2BJX6"/>
<keyword evidence="2" id="KW-1185">Reference proteome</keyword>
<proteinExistence type="predicted"/>
<dbReference type="Proteomes" id="UP000031572">
    <property type="component" value="Unassembled WGS sequence"/>
</dbReference>
<dbReference type="EMBL" id="JWJG01000028">
    <property type="protein sequence ID" value="KIF81520.1"/>
    <property type="molecule type" value="Genomic_DNA"/>
</dbReference>
<protein>
    <submittedName>
        <fullName evidence="1">Uncharacterized protein</fullName>
    </submittedName>
</protein>
<reference evidence="1 2" key="1">
    <citation type="submission" date="2014-12" db="EMBL/GenBank/DDBJ databases">
        <title>Denitrispirillum autotrophicum gen. nov., sp. nov., Denitrifying, Facultatively Autotrophic Bacteria Isolated from Rice Paddy Soil.</title>
        <authorList>
            <person name="Ishii S."/>
            <person name="Ashida N."/>
            <person name="Ohno H."/>
            <person name="Otsuka S."/>
            <person name="Yokota A."/>
            <person name="Senoo K."/>
        </authorList>
    </citation>
    <scope>NUCLEOTIDE SEQUENCE [LARGE SCALE GENOMIC DNA]</scope>
    <source>
        <strain evidence="1 2">TSA66</strain>
    </source>
</reference>
<comment type="caution">
    <text evidence="1">The sequence shown here is derived from an EMBL/GenBank/DDBJ whole genome shotgun (WGS) entry which is preliminary data.</text>
</comment>
<name>A0A0C2BJX6_9BURK</name>
<dbReference type="SUPFAM" id="SSF81901">
    <property type="entry name" value="HCP-like"/>
    <property type="match status" value="1"/>
</dbReference>
<organism evidence="1 2">
    <name type="scientific">Noviherbaspirillum autotrophicum</name>
    <dbReference type="NCBI Taxonomy" id="709839"/>
    <lineage>
        <taxon>Bacteria</taxon>
        <taxon>Pseudomonadati</taxon>
        <taxon>Pseudomonadota</taxon>
        <taxon>Betaproteobacteria</taxon>
        <taxon>Burkholderiales</taxon>
        <taxon>Oxalobacteraceae</taxon>
        <taxon>Noviherbaspirillum</taxon>
    </lineage>
</organism>
<sequence length="160" mass="17998">MVAADQEYFLKAAKLGNERVLRELFTVRPDMIDLQNEMKGSVLIRAKDSKNADLLASAARIYGNDTLGVVNKAQQIEYLKRAWAAGDVKSAGQLAHIYVRLKDFDNAYFWSLRCTQECNRSVGVREGEYSTQTELLELEKHLDANKIATLQRESAARSGN</sequence>